<dbReference type="Proteomes" id="UP000199289">
    <property type="component" value="Unassembled WGS sequence"/>
</dbReference>
<evidence type="ECO:0000313" key="2">
    <source>
        <dbReference type="EMBL" id="SDQ05515.1"/>
    </source>
</evidence>
<feature type="region of interest" description="Disordered" evidence="1">
    <location>
        <begin position="1"/>
        <end position="32"/>
    </location>
</feature>
<protein>
    <submittedName>
        <fullName evidence="2">Uncharacterized protein</fullName>
    </submittedName>
</protein>
<evidence type="ECO:0000313" key="3">
    <source>
        <dbReference type="Proteomes" id="UP000199289"/>
    </source>
</evidence>
<sequence>MTDRHDPDAGRRQHASADVAPELYDIDTGGER</sequence>
<reference evidence="3" key="1">
    <citation type="submission" date="2016-10" db="EMBL/GenBank/DDBJ databases">
        <authorList>
            <person name="Varghese N."/>
            <person name="Submissions S."/>
        </authorList>
    </citation>
    <scope>NUCLEOTIDE SEQUENCE [LARGE SCALE GENOMIC DNA]</scope>
    <source>
        <strain evidence="3">CGMCC 1.12397</strain>
    </source>
</reference>
<organism evidence="2 3">
    <name type="scientific">Halopelagius longus</name>
    <dbReference type="NCBI Taxonomy" id="1236180"/>
    <lineage>
        <taxon>Archaea</taxon>
        <taxon>Methanobacteriati</taxon>
        <taxon>Methanobacteriota</taxon>
        <taxon>Stenosarchaea group</taxon>
        <taxon>Halobacteria</taxon>
        <taxon>Halobacteriales</taxon>
        <taxon>Haloferacaceae</taxon>
    </lineage>
</organism>
<name>A0A1H0XRK5_9EURY</name>
<gene>
    <name evidence="2" type="ORF">SAMN05216278_0126</name>
</gene>
<proteinExistence type="predicted"/>
<dbReference type="AlphaFoldDB" id="A0A1H0XRK5"/>
<evidence type="ECO:0000256" key="1">
    <source>
        <dbReference type="SAM" id="MobiDB-lite"/>
    </source>
</evidence>
<dbReference type="EMBL" id="FNKQ01000001">
    <property type="protein sequence ID" value="SDQ05515.1"/>
    <property type="molecule type" value="Genomic_DNA"/>
</dbReference>
<feature type="compositionally biased region" description="Basic and acidic residues" evidence="1">
    <location>
        <begin position="1"/>
        <end position="11"/>
    </location>
</feature>
<accession>A0A1H0XRK5</accession>